<evidence type="ECO:0000313" key="3">
    <source>
        <dbReference type="EMBL" id="PRY58091.1"/>
    </source>
</evidence>
<dbReference type="AlphaFoldDB" id="A0A2T0UJH4"/>
<sequence>MTSTQVPATPATASTDKEVEMLAALTGMGLSAAAGLNAYIPFMIVALMARFTDVITLPEGFSWIESPWAIGVGAVLLLTEVVLDKIPAIDTVNDTIQTFIRPSMGGLIFAATNAADNLDQSAFMKDNPWIGVVLGIVVSGLVHTGKMAARPAINAGTLGAGAPVVSTAEDAGSIGLSLVAIFIPILVIVALIALAWLLVWMWLKVRRWRKRRDAHYGERTAYRTP</sequence>
<feature type="transmembrane region" description="Helical" evidence="1">
    <location>
        <begin position="21"/>
        <end position="40"/>
    </location>
</feature>
<name>A0A2T0UJH4_9MICO</name>
<evidence type="ECO:0000259" key="2">
    <source>
        <dbReference type="Pfam" id="PF13548"/>
    </source>
</evidence>
<keyword evidence="1" id="KW-0472">Membrane</keyword>
<feature type="transmembrane region" description="Helical" evidence="1">
    <location>
        <begin position="174"/>
        <end position="203"/>
    </location>
</feature>
<dbReference type="InterPro" id="IPR025196">
    <property type="entry name" value="DUF4126"/>
</dbReference>
<feature type="domain" description="DUF4126" evidence="2">
    <location>
        <begin position="25"/>
        <end position="203"/>
    </location>
</feature>
<dbReference type="Pfam" id="PF13548">
    <property type="entry name" value="DUF4126"/>
    <property type="match status" value="1"/>
</dbReference>
<protein>
    <submittedName>
        <fullName evidence="3">Uncharacterized protein DUF4126</fullName>
    </submittedName>
</protein>
<accession>A0A2T0UJH4</accession>
<keyword evidence="1" id="KW-0812">Transmembrane</keyword>
<reference evidence="3 4" key="1">
    <citation type="submission" date="2018-03" db="EMBL/GenBank/DDBJ databases">
        <title>Genomic Encyclopedia of Archaeal and Bacterial Type Strains, Phase II (KMG-II): from individual species to whole genera.</title>
        <authorList>
            <person name="Goeker M."/>
        </authorList>
    </citation>
    <scope>NUCLEOTIDE SEQUENCE [LARGE SCALE GENOMIC DNA]</scope>
    <source>
        <strain evidence="3 4">ATCC BAA-1496</strain>
    </source>
</reference>
<keyword evidence="1" id="KW-1133">Transmembrane helix</keyword>
<dbReference type="EMBL" id="PVTI01000013">
    <property type="protein sequence ID" value="PRY58091.1"/>
    <property type="molecule type" value="Genomic_DNA"/>
</dbReference>
<organism evidence="3 4">
    <name type="scientific">Knoellia remsis</name>
    <dbReference type="NCBI Taxonomy" id="407159"/>
    <lineage>
        <taxon>Bacteria</taxon>
        <taxon>Bacillati</taxon>
        <taxon>Actinomycetota</taxon>
        <taxon>Actinomycetes</taxon>
        <taxon>Micrococcales</taxon>
        <taxon>Intrasporangiaceae</taxon>
        <taxon>Knoellia</taxon>
    </lineage>
</organism>
<comment type="caution">
    <text evidence="3">The sequence shown here is derived from an EMBL/GenBank/DDBJ whole genome shotgun (WGS) entry which is preliminary data.</text>
</comment>
<dbReference type="Proteomes" id="UP000237822">
    <property type="component" value="Unassembled WGS sequence"/>
</dbReference>
<evidence type="ECO:0000313" key="4">
    <source>
        <dbReference type="Proteomes" id="UP000237822"/>
    </source>
</evidence>
<keyword evidence="4" id="KW-1185">Reference proteome</keyword>
<evidence type="ECO:0000256" key="1">
    <source>
        <dbReference type="SAM" id="Phobius"/>
    </source>
</evidence>
<gene>
    <name evidence="3" type="ORF">BCF74_11313</name>
</gene>
<proteinExistence type="predicted"/>